<protein>
    <submittedName>
        <fullName evidence="2">Uncharacterized protein</fullName>
    </submittedName>
</protein>
<proteinExistence type="predicted"/>
<dbReference type="KEGG" id="bic:LMTR13_08655"/>
<evidence type="ECO:0000313" key="3">
    <source>
        <dbReference type="Proteomes" id="UP000092839"/>
    </source>
</evidence>
<dbReference type="Proteomes" id="UP000092839">
    <property type="component" value="Chromosome"/>
</dbReference>
<gene>
    <name evidence="2" type="ORF">LMTR13_08655</name>
</gene>
<sequence length="91" mass="10581">MRLRCWSCHFFPYHGNEGFRFSFSNDVFWRAKMDEFPELATAGLVVTLAGVLLVLSYFFIAVQSAKHPWMNASYTSPIKANQVTFYQARDF</sequence>
<dbReference type="EMBL" id="CP016428">
    <property type="protein sequence ID" value="ANW00231.1"/>
    <property type="molecule type" value="Genomic_DNA"/>
</dbReference>
<evidence type="ECO:0000313" key="2">
    <source>
        <dbReference type="EMBL" id="ANW00231.1"/>
    </source>
</evidence>
<accession>A0A1B1UBX1</accession>
<name>A0A1B1UBX1_9BRAD</name>
<reference evidence="2 3" key="1">
    <citation type="submission" date="2016-07" db="EMBL/GenBank/DDBJ databases">
        <title>Complete genome sequence of Bradyrhizobium icense LMTR 13T, a potential inoculant strain isolated from lima bean (Phaseolus lunatus) in Peru.</title>
        <authorList>
            <person name="Ormeno-Orrillo E."/>
            <person name="Duran D."/>
            <person name="Rogel M.A."/>
            <person name="Rey L."/>
            <person name="Imperial J."/>
            <person name="Ruiz-Argueso T."/>
            <person name="Martinez-Romero E."/>
        </authorList>
    </citation>
    <scope>NUCLEOTIDE SEQUENCE [LARGE SCALE GENOMIC DNA]</scope>
    <source>
        <strain evidence="2 3">LMTR 13</strain>
    </source>
</reference>
<keyword evidence="3" id="KW-1185">Reference proteome</keyword>
<feature type="transmembrane region" description="Helical" evidence="1">
    <location>
        <begin position="39"/>
        <end position="60"/>
    </location>
</feature>
<evidence type="ECO:0000256" key="1">
    <source>
        <dbReference type="SAM" id="Phobius"/>
    </source>
</evidence>
<keyword evidence="1" id="KW-0812">Transmembrane</keyword>
<keyword evidence="1" id="KW-0472">Membrane</keyword>
<keyword evidence="1" id="KW-1133">Transmembrane helix</keyword>
<organism evidence="2 3">
    <name type="scientific">Bradyrhizobium icense</name>
    <dbReference type="NCBI Taxonomy" id="1274631"/>
    <lineage>
        <taxon>Bacteria</taxon>
        <taxon>Pseudomonadati</taxon>
        <taxon>Pseudomonadota</taxon>
        <taxon>Alphaproteobacteria</taxon>
        <taxon>Hyphomicrobiales</taxon>
        <taxon>Nitrobacteraceae</taxon>
        <taxon>Bradyrhizobium</taxon>
    </lineage>
</organism>
<dbReference type="AlphaFoldDB" id="A0A1B1UBX1"/>